<feature type="region of interest" description="Disordered" evidence="6">
    <location>
        <begin position="462"/>
        <end position="481"/>
    </location>
</feature>
<sequence length="631" mass="72214">MFRQEHSAFQLSAGFHFRELFLGMLIALLMVALLYYRFRSVALRHLTRHNQGIAMEAIKDMDSQTFKRLLGEVHMPSWMTYPDYERVGWVNTVLGQLWPRLDSSLSALASEMLRPVLAENKPSWMHSVKLERFTLGDRAPTITGVKVYGSDHSIPSEINMEVDFAWNGSQNMELFVRPVPKSMGPATVFAAIISQIILLKVGLDRVIMRGKLRFSWKPLMDEPPCIGAVKVSFVDMPSFSFDLNMYGGDLTLLPGVEMWLTSIIKEYVLGPYCLPESWMYPFVANANLFDRPDGMLFVTIKEAKDVPQMDWFNPSDPYVTVWTRAKHKFKTQVKENTLHPVWNEDFRCLVHVPDRQKVTFELYDYDVVGQADIIGEAHVKIRDLKVNEKTDIWLPIKNKMPAADEKGDHKLTRAARRWLRKAKMNSNLKALRADFDKCALHVELAYIRFDEDHIQAALGVHNETRRRASTERPRSKDSHRAELSARNANILEDVDIVDMLQGGILLVDVKKTINLVHKPIYKGGYITKTHATVKVKVAGETKLTPTGTGRDASINERLEFVLSGSTAQDANALIEIEVWDFKWINDRKGSKKVPLQDIVRGRHKADQYVLADARHGQITLEFTWIPLLENR</sequence>
<feature type="domain" description="C2" evidence="8">
    <location>
        <begin position="270"/>
        <end position="394"/>
    </location>
</feature>
<dbReference type="InterPro" id="IPR000008">
    <property type="entry name" value="C2_dom"/>
</dbReference>
<evidence type="ECO:0000256" key="4">
    <source>
        <dbReference type="ARBA" id="ARBA00023121"/>
    </source>
</evidence>
<feature type="transmembrane region" description="Helical" evidence="7">
    <location>
        <begin position="20"/>
        <end position="38"/>
    </location>
</feature>
<gene>
    <name evidence="10" type="ORF">WJX84_001414</name>
</gene>
<dbReference type="Proteomes" id="UP001485043">
    <property type="component" value="Unassembled WGS sequence"/>
</dbReference>
<dbReference type="PANTHER" id="PTHR10774:SF190">
    <property type="entry name" value="C2 CALCIUM_LIPID-BINDING ENDONUCLEASE_EXONUCLEASE_PHOSPHATASE-RELATED"/>
    <property type="match status" value="1"/>
</dbReference>
<dbReference type="GO" id="GO:0005783">
    <property type="term" value="C:endoplasmic reticulum"/>
    <property type="evidence" value="ECO:0007669"/>
    <property type="project" value="TreeGrafter"/>
</dbReference>
<dbReference type="PROSITE" id="PS51847">
    <property type="entry name" value="SMP"/>
    <property type="match status" value="1"/>
</dbReference>
<evidence type="ECO:0000256" key="2">
    <source>
        <dbReference type="ARBA" id="ARBA00022448"/>
    </source>
</evidence>
<dbReference type="CDD" id="cd00030">
    <property type="entry name" value="C2"/>
    <property type="match status" value="1"/>
</dbReference>
<dbReference type="Pfam" id="PF00168">
    <property type="entry name" value="C2"/>
    <property type="match status" value="2"/>
</dbReference>
<keyword evidence="7" id="KW-0812">Transmembrane</keyword>
<keyword evidence="5 7" id="KW-0472">Membrane</keyword>
<evidence type="ECO:0000259" key="9">
    <source>
        <dbReference type="PROSITE" id="PS51847"/>
    </source>
</evidence>
<dbReference type="SUPFAM" id="SSF49562">
    <property type="entry name" value="C2 domain (Calcium/lipid-binding domain, CaLB)"/>
    <property type="match status" value="2"/>
</dbReference>
<name>A0AAW1S7T2_9CHLO</name>
<evidence type="ECO:0000313" key="10">
    <source>
        <dbReference type="EMBL" id="KAK9842131.1"/>
    </source>
</evidence>
<dbReference type="InterPro" id="IPR045050">
    <property type="entry name" value="Synaptotagmin_plant"/>
</dbReference>
<dbReference type="CDD" id="cd21677">
    <property type="entry name" value="SMP_SYT"/>
    <property type="match status" value="1"/>
</dbReference>
<proteinExistence type="predicted"/>
<dbReference type="GO" id="GO:0006869">
    <property type="term" value="P:lipid transport"/>
    <property type="evidence" value="ECO:0007669"/>
    <property type="project" value="UniProtKB-KW"/>
</dbReference>
<comment type="subcellular location">
    <subcellularLocation>
        <location evidence="1">Membrane</location>
    </subcellularLocation>
</comment>
<evidence type="ECO:0000313" key="11">
    <source>
        <dbReference type="Proteomes" id="UP001485043"/>
    </source>
</evidence>
<keyword evidence="11" id="KW-1185">Reference proteome</keyword>
<keyword evidence="7" id="KW-1133">Transmembrane helix</keyword>
<evidence type="ECO:0000256" key="1">
    <source>
        <dbReference type="ARBA" id="ARBA00004370"/>
    </source>
</evidence>
<evidence type="ECO:0000256" key="6">
    <source>
        <dbReference type="SAM" id="MobiDB-lite"/>
    </source>
</evidence>
<evidence type="ECO:0000256" key="7">
    <source>
        <dbReference type="SAM" id="Phobius"/>
    </source>
</evidence>
<evidence type="ECO:0000256" key="3">
    <source>
        <dbReference type="ARBA" id="ARBA00023055"/>
    </source>
</evidence>
<dbReference type="EMBL" id="JALJOV010001740">
    <property type="protein sequence ID" value="KAK9842131.1"/>
    <property type="molecule type" value="Genomic_DNA"/>
</dbReference>
<dbReference type="AlphaFoldDB" id="A0AAW1S7T2"/>
<keyword evidence="2" id="KW-0813">Transport</keyword>
<feature type="domain" description="SMP-LTD" evidence="9">
    <location>
        <begin position="83"/>
        <end position="283"/>
    </location>
</feature>
<protein>
    <submittedName>
        <fullName evidence="10">Uncharacterized protein</fullName>
    </submittedName>
</protein>
<dbReference type="InterPro" id="IPR035892">
    <property type="entry name" value="C2_domain_sf"/>
</dbReference>
<keyword evidence="3" id="KW-0445">Lipid transport</keyword>
<dbReference type="InterPro" id="IPR031468">
    <property type="entry name" value="SMP_LBD"/>
</dbReference>
<dbReference type="Gene3D" id="2.60.40.150">
    <property type="entry name" value="C2 domain"/>
    <property type="match status" value="2"/>
</dbReference>
<reference evidence="10 11" key="1">
    <citation type="journal article" date="2024" name="Nat. Commun.">
        <title>Phylogenomics reveals the evolutionary origins of lichenization in chlorophyte algae.</title>
        <authorList>
            <person name="Puginier C."/>
            <person name="Libourel C."/>
            <person name="Otte J."/>
            <person name="Skaloud P."/>
            <person name="Haon M."/>
            <person name="Grisel S."/>
            <person name="Petersen M."/>
            <person name="Berrin J.G."/>
            <person name="Delaux P.M."/>
            <person name="Dal Grande F."/>
            <person name="Keller J."/>
        </authorList>
    </citation>
    <scope>NUCLEOTIDE SEQUENCE [LARGE SCALE GENOMIC DNA]</scope>
    <source>
        <strain evidence="10 11">SAG 2523</strain>
    </source>
</reference>
<dbReference type="GO" id="GO:0008289">
    <property type="term" value="F:lipid binding"/>
    <property type="evidence" value="ECO:0007669"/>
    <property type="project" value="UniProtKB-KW"/>
</dbReference>
<evidence type="ECO:0000259" key="8">
    <source>
        <dbReference type="PROSITE" id="PS50004"/>
    </source>
</evidence>
<dbReference type="PROSITE" id="PS50004">
    <property type="entry name" value="C2"/>
    <property type="match status" value="2"/>
</dbReference>
<organism evidence="10 11">
    <name type="scientific">Apatococcus fuscideae</name>
    <dbReference type="NCBI Taxonomy" id="2026836"/>
    <lineage>
        <taxon>Eukaryota</taxon>
        <taxon>Viridiplantae</taxon>
        <taxon>Chlorophyta</taxon>
        <taxon>core chlorophytes</taxon>
        <taxon>Trebouxiophyceae</taxon>
        <taxon>Chlorellales</taxon>
        <taxon>Chlorellaceae</taxon>
        <taxon>Apatococcus</taxon>
    </lineage>
</organism>
<dbReference type="GO" id="GO:0016020">
    <property type="term" value="C:membrane"/>
    <property type="evidence" value="ECO:0007669"/>
    <property type="project" value="UniProtKB-SubCell"/>
</dbReference>
<keyword evidence="4" id="KW-0446">Lipid-binding</keyword>
<comment type="caution">
    <text evidence="10">The sequence shown here is derived from an EMBL/GenBank/DDBJ whole genome shotgun (WGS) entry which is preliminary data.</text>
</comment>
<dbReference type="PANTHER" id="PTHR10774">
    <property type="entry name" value="EXTENDED SYNAPTOTAGMIN-RELATED"/>
    <property type="match status" value="1"/>
</dbReference>
<feature type="domain" description="C2" evidence="8">
    <location>
        <begin position="486"/>
        <end position="608"/>
    </location>
</feature>
<evidence type="ECO:0000256" key="5">
    <source>
        <dbReference type="ARBA" id="ARBA00023136"/>
    </source>
</evidence>
<dbReference type="SMART" id="SM00239">
    <property type="entry name" value="C2"/>
    <property type="match status" value="2"/>
</dbReference>
<accession>A0AAW1S7T2</accession>